<evidence type="ECO:0000256" key="7">
    <source>
        <dbReference type="ARBA" id="ARBA00047599"/>
    </source>
</evidence>
<dbReference type="InterPro" id="IPR023753">
    <property type="entry name" value="FAD/NAD-binding_dom"/>
</dbReference>
<keyword evidence="3" id="KW-0285">Flavoprotein</keyword>
<dbReference type="GO" id="GO:0050136">
    <property type="term" value="F:NADH dehydrogenase (quinone) (non-electrogenic) activity"/>
    <property type="evidence" value="ECO:0007669"/>
    <property type="project" value="UniProtKB-EC"/>
</dbReference>
<feature type="domain" description="FAD/NAD(P)-binding" evidence="8">
    <location>
        <begin position="1"/>
        <end position="323"/>
    </location>
</feature>
<dbReference type="InterPro" id="IPR036188">
    <property type="entry name" value="FAD/NAD-bd_sf"/>
</dbReference>
<dbReference type="EC" id="1.6.5.9" evidence="2"/>
<dbReference type="AlphaFoldDB" id="A0A4Q1D5A6"/>
<name>A0A4Q1D5A6_9BACT</name>
<keyword evidence="4" id="KW-0274">FAD</keyword>
<keyword evidence="6" id="KW-0520">NAD</keyword>
<dbReference type="RefSeq" id="WP_129004764.1">
    <property type="nucleotide sequence ID" value="NZ_SDHZ01000002.1"/>
</dbReference>
<evidence type="ECO:0000256" key="5">
    <source>
        <dbReference type="ARBA" id="ARBA00023002"/>
    </source>
</evidence>
<evidence type="ECO:0000256" key="4">
    <source>
        <dbReference type="ARBA" id="ARBA00022827"/>
    </source>
</evidence>
<keyword evidence="10" id="KW-1185">Reference proteome</keyword>
<dbReference type="EMBL" id="SDHZ01000002">
    <property type="protein sequence ID" value="RXK83712.1"/>
    <property type="molecule type" value="Genomic_DNA"/>
</dbReference>
<organism evidence="9 10">
    <name type="scientific">Filimonas effusa</name>
    <dbReference type="NCBI Taxonomy" id="2508721"/>
    <lineage>
        <taxon>Bacteria</taxon>
        <taxon>Pseudomonadati</taxon>
        <taxon>Bacteroidota</taxon>
        <taxon>Chitinophagia</taxon>
        <taxon>Chitinophagales</taxon>
        <taxon>Chitinophagaceae</taxon>
        <taxon>Filimonas</taxon>
    </lineage>
</organism>
<evidence type="ECO:0000256" key="2">
    <source>
        <dbReference type="ARBA" id="ARBA00012637"/>
    </source>
</evidence>
<comment type="similarity">
    <text evidence="1">Belongs to the NADH dehydrogenase family.</text>
</comment>
<evidence type="ECO:0000259" key="8">
    <source>
        <dbReference type="Pfam" id="PF07992"/>
    </source>
</evidence>
<protein>
    <recommendedName>
        <fullName evidence="2">NADH:ubiquinone reductase (non-electrogenic)</fullName>
        <ecNumber evidence="2">1.6.5.9</ecNumber>
    </recommendedName>
</protein>
<evidence type="ECO:0000256" key="1">
    <source>
        <dbReference type="ARBA" id="ARBA00005272"/>
    </source>
</evidence>
<comment type="catalytic activity">
    <reaction evidence="7">
        <text>a quinone + NADH + H(+) = a quinol + NAD(+)</text>
        <dbReference type="Rhea" id="RHEA:46160"/>
        <dbReference type="ChEBI" id="CHEBI:15378"/>
        <dbReference type="ChEBI" id="CHEBI:24646"/>
        <dbReference type="ChEBI" id="CHEBI:57540"/>
        <dbReference type="ChEBI" id="CHEBI:57945"/>
        <dbReference type="ChEBI" id="CHEBI:132124"/>
        <dbReference type="EC" id="1.6.5.9"/>
    </reaction>
</comment>
<dbReference type="SUPFAM" id="SSF51905">
    <property type="entry name" value="FAD/NAD(P)-binding domain"/>
    <property type="match status" value="1"/>
</dbReference>
<dbReference type="Proteomes" id="UP000290545">
    <property type="component" value="Unassembled WGS sequence"/>
</dbReference>
<evidence type="ECO:0000313" key="9">
    <source>
        <dbReference type="EMBL" id="RXK83712.1"/>
    </source>
</evidence>
<evidence type="ECO:0000256" key="3">
    <source>
        <dbReference type="ARBA" id="ARBA00022630"/>
    </source>
</evidence>
<dbReference type="Pfam" id="PF07992">
    <property type="entry name" value="Pyr_redox_2"/>
    <property type="match status" value="1"/>
</dbReference>
<dbReference type="PANTHER" id="PTHR43706">
    <property type="entry name" value="NADH DEHYDROGENASE"/>
    <property type="match status" value="1"/>
</dbReference>
<comment type="caution">
    <text evidence="9">The sequence shown here is derived from an EMBL/GenBank/DDBJ whole genome shotgun (WGS) entry which is preliminary data.</text>
</comment>
<dbReference type="Gene3D" id="3.50.50.100">
    <property type="match status" value="1"/>
</dbReference>
<dbReference type="PANTHER" id="PTHR43706:SF47">
    <property type="entry name" value="EXTERNAL NADH-UBIQUINONE OXIDOREDUCTASE 1, MITOCHONDRIAL-RELATED"/>
    <property type="match status" value="1"/>
</dbReference>
<proteinExistence type="inferred from homology"/>
<sequence>MKVIIVGGGFAGINLAKSLAHNKSINVVLVDKNNYHFFPPLLYQVATSFIEPSNISYPFRRMFQHKPNLRFHMGTLLKINRHENTVDTDTGTLSYDYLVLAMGTETNYFGMETLTRNAFPMKTIDDALLLRNRILLNAEKAVRSADPAERERLLTIVVAGGGATGVEVSGMIAEMSRNILKKDYPELGDGRGHIYLVTSGSELLGPMSTKSQQEAEKVLTRLGVKVKFNARVKDYTNEQKVIFADGSGIETPALIWATGVIARNAPGLDPDMINKHNRIKVNEFCQVLNTENIFAIGDQSVTTTDPAYPNGYPQLAQPAIQQGKFMAAHLARLAEGKKPQPFVFKDKGSMAIISKYKAVVDLPRNIFFKGYPAWVVWIFIHLIPIAGFRNKGKLALNWFWSFITNDPTLRLILRPKKEQ</sequence>
<evidence type="ECO:0000256" key="6">
    <source>
        <dbReference type="ARBA" id="ARBA00023027"/>
    </source>
</evidence>
<dbReference type="PRINTS" id="PR00368">
    <property type="entry name" value="FADPNR"/>
</dbReference>
<accession>A0A4Q1D5A6</accession>
<dbReference type="OrthoDB" id="9781621at2"/>
<gene>
    <name evidence="9" type="ORF">ESB13_16665</name>
</gene>
<keyword evidence="5" id="KW-0560">Oxidoreductase</keyword>
<evidence type="ECO:0000313" key="10">
    <source>
        <dbReference type="Proteomes" id="UP000290545"/>
    </source>
</evidence>
<dbReference type="PRINTS" id="PR00411">
    <property type="entry name" value="PNDRDTASEI"/>
</dbReference>
<reference evidence="9 10" key="1">
    <citation type="submission" date="2019-01" db="EMBL/GenBank/DDBJ databases">
        <title>Filimonas sp. strain TTM-71.</title>
        <authorList>
            <person name="Chen W.-M."/>
        </authorList>
    </citation>
    <scope>NUCLEOTIDE SEQUENCE [LARGE SCALE GENOMIC DNA]</scope>
    <source>
        <strain evidence="9 10">TTM-71</strain>
    </source>
</reference>
<dbReference type="InterPro" id="IPR045024">
    <property type="entry name" value="NDH-2"/>
</dbReference>